<feature type="domain" description="START" evidence="2">
    <location>
        <begin position="71"/>
        <end position="254"/>
    </location>
</feature>
<dbReference type="InterPro" id="IPR000799">
    <property type="entry name" value="StAR-like"/>
</dbReference>
<name>A0ABM1SKL1_LIMPO</name>
<accession>A0ABM1SKL1</accession>
<dbReference type="RefSeq" id="XP_022244167.1">
    <property type="nucleotide sequence ID" value="XM_022388459.1"/>
</dbReference>
<dbReference type="SMART" id="SM00234">
    <property type="entry name" value="START"/>
    <property type="match status" value="1"/>
</dbReference>
<feature type="chain" id="PRO_5046451561" evidence="1">
    <location>
        <begin position="20"/>
        <end position="260"/>
    </location>
</feature>
<evidence type="ECO:0000313" key="3">
    <source>
        <dbReference type="Proteomes" id="UP000694941"/>
    </source>
</evidence>
<dbReference type="GeneID" id="111086269"/>
<dbReference type="SUPFAM" id="SSF55961">
    <property type="entry name" value="Bet v1-like"/>
    <property type="match status" value="1"/>
</dbReference>
<evidence type="ECO:0000256" key="1">
    <source>
        <dbReference type="SAM" id="SignalP"/>
    </source>
</evidence>
<keyword evidence="1" id="KW-0732">Signal</keyword>
<proteinExistence type="predicted"/>
<dbReference type="PANTHER" id="PTHR46121:SF4">
    <property type="entry name" value="STEROIDOGENIC ACUTE REGULATORY PROTEIN-LIKE"/>
    <property type="match status" value="1"/>
</dbReference>
<dbReference type="PRINTS" id="PR00978">
    <property type="entry name" value="STARPROTEIN"/>
</dbReference>
<dbReference type="Pfam" id="PF01852">
    <property type="entry name" value="START"/>
    <property type="match status" value="1"/>
</dbReference>
<keyword evidence="3" id="KW-1185">Reference proteome</keyword>
<gene>
    <name evidence="4" type="primary">LOC111086269</name>
</gene>
<dbReference type="InterPro" id="IPR051869">
    <property type="entry name" value="STARD3"/>
</dbReference>
<organism evidence="3 4">
    <name type="scientific">Limulus polyphemus</name>
    <name type="common">Atlantic horseshoe crab</name>
    <dbReference type="NCBI Taxonomy" id="6850"/>
    <lineage>
        <taxon>Eukaryota</taxon>
        <taxon>Metazoa</taxon>
        <taxon>Ecdysozoa</taxon>
        <taxon>Arthropoda</taxon>
        <taxon>Chelicerata</taxon>
        <taxon>Merostomata</taxon>
        <taxon>Xiphosura</taxon>
        <taxon>Limulidae</taxon>
        <taxon>Limulus</taxon>
    </lineage>
</organism>
<dbReference type="PROSITE" id="PS50848">
    <property type="entry name" value="START"/>
    <property type="match status" value="1"/>
</dbReference>
<dbReference type="Gene3D" id="3.30.530.20">
    <property type="match status" value="1"/>
</dbReference>
<dbReference type="PANTHER" id="PTHR46121">
    <property type="entry name" value="STEROIDOGENIC ACUTE REGULATORY PROTEIN-LIKE"/>
    <property type="match status" value="1"/>
</dbReference>
<protein>
    <submittedName>
        <fullName evidence="4">Steroidogenic acute regulatory protein, mitochondrial-like</fullName>
    </submittedName>
</protein>
<evidence type="ECO:0000259" key="2">
    <source>
        <dbReference type="PROSITE" id="PS50848"/>
    </source>
</evidence>
<dbReference type="InterPro" id="IPR002913">
    <property type="entry name" value="START_lipid-bd_dom"/>
</dbReference>
<sequence>MKWVFQKLGLLQLAAPLLQLPGHKSKINTISQDQQMKPKKEKKTVENENEYENLINEAVDTALTIMASGKWKEEKTQGQDVVQSCIVPVYGKVFRFIGIVNWPLEHFLNEIFYKVEHVPKWNPTVTETKILRRINEQTDIIHIVSAPGAKGLVSGRDFVTLRTWQRRGNSIIHGMVSVTVPEMPEQPPRVRGEQGPSVYILTPVEGCPNKCQMQWLSNANLRGWLPQYLIDQAMSTVMLDYVANLRKYVNSQTQTFRQFH</sequence>
<reference evidence="4" key="1">
    <citation type="submission" date="2025-08" db="UniProtKB">
        <authorList>
            <consortium name="RefSeq"/>
        </authorList>
    </citation>
    <scope>IDENTIFICATION</scope>
    <source>
        <tissue evidence="4">Muscle</tissue>
    </source>
</reference>
<evidence type="ECO:0000313" key="4">
    <source>
        <dbReference type="RefSeq" id="XP_022244167.1"/>
    </source>
</evidence>
<feature type="signal peptide" evidence="1">
    <location>
        <begin position="1"/>
        <end position="19"/>
    </location>
</feature>
<dbReference type="InterPro" id="IPR023393">
    <property type="entry name" value="START-like_dom_sf"/>
</dbReference>
<dbReference type="Proteomes" id="UP000694941">
    <property type="component" value="Unplaced"/>
</dbReference>